<dbReference type="GO" id="GO:0005886">
    <property type="term" value="C:plasma membrane"/>
    <property type="evidence" value="ECO:0007669"/>
    <property type="project" value="TreeGrafter"/>
</dbReference>
<dbReference type="Proteomes" id="UP001152803">
    <property type="component" value="Unassembled WGS sequence"/>
</dbReference>
<evidence type="ECO:0000256" key="18">
    <source>
        <dbReference type="SAM" id="MobiDB-lite"/>
    </source>
</evidence>
<evidence type="ECO:0000256" key="13">
    <source>
        <dbReference type="ARBA" id="ARBA00057908"/>
    </source>
</evidence>
<feature type="domain" description="Ephrin RBD" evidence="20">
    <location>
        <begin position="37"/>
        <end position="174"/>
    </location>
</feature>
<comment type="caution">
    <text evidence="21">The sequence shown here is derived from an EMBL/GenBank/DDBJ whole genome shotgun (WGS) entry which is preliminary data.</text>
</comment>
<dbReference type="InterPro" id="IPR001799">
    <property type="entry name" value="Ephrin_RBD"/>
</dbReference>
<gene>
    <name evidence="21" type="ORF">COCON_G00071780</name>
</gene>
<evidence type="ECO:0000256" key="9">
    <source>
        <dbReference type="ARBA" id="ARBA00022989"/>
    </source>
</evidence>
<keyword evidence="4" id="KW-0597">Phosphoprotein</keyword>
<dbReference type="InterPro" id="IPR008972">
    <property type="entry name" value="Cupredoxin"/>
</dbReference>
<evidence type="ECO:0000256" key="6">
    <source>
        <dbReference type="ARBA" id="ARBA00022729"/>
    </source>
</evidence>
<protein>
    <recommendedName>
        <fullName evidence="15">Ephrin-B3</fullName>
    </recommendedName>
</protein>
<dbReference type="InterPro" id="IPR019765">
    <property type="entry name" value="Ephrin_CS"/>
</dbReference>
<feature type="region of interest" description="Disordered" evidence="18">
    <location>
        <begin position="234"/>
        <end position="264"/>
    </location>
</feature>
<evidence type="ECO:0000256" key="17">
    <source>
        <dbReference type="RuleBase" id="RU004375"/>
    </source>
</evidence>
<reference evidence="21" key="1">
    <citation type="journal article" date="2023" name="Science">
        <title>Genome structures resolve the early diversification of teleost fishes.</title>
        <authorList>
            <person name="Parey E."/>
            <person name="Louis A."/>
            <person name="Montfort J."/>
            <person name="Bouchez O."/>
            <person name="Roques C."/>
            <person name="Iampietro C."/>
            <person name="Lluch J."/>
            <person name="Castinel A."/>
            <person name="Donnadieu C."/>
            <person name="Desvignes T."/>
            <person name="Floi Bucao C."/>
            <person name="Jouanno E."/>
            <person name="Wen M."/>
            <person name="Mejri S."/>
            <person name="Dirks R."/>
            <person name="Jansen H."/>
            <person name="Henkel C."/>
            <person name="Chen W.J."/>
            <person name="Zahm M."/>
            <person name="Cabau C."/>
            <person name="Klopp C."/>
            <person name="Thompson A.W."/>
            <person name="Robinson-Rechavi M."/>
            <person name="Braasch I."/>
            <person name="Lecointre G."/>
            <person name="Bobe J."/>
            <person name="Postlethwait J.H."/>
            <person name="Berthelot C."/>
            <person name="Roest Crollius H."/>
            <person name="Guiguen Y."/>
        </authorList>
    </citation>
    <scope>NUCLEOTIDE SEQUENCE</scope>
    <source>
        <strain evidence="21">Concon-B</strain>
    </source>
</reference>
<dbReference type="PRINTS" id="PR01347">
    <property type="entry name" value="EPHRIN"/>
</dbReference>
<evidence type="ECO:0000256" key="8">
    <source>
        <dbReference type="ARBA" id="ARBA00022902"/>
    </source>
</evidence>
<dbReference type="OrthoDB" id="6250301at2759"/>
<keyword evidence="8" id="KW-0524">Neurogenesis</keyword>
<comment type="subunit">
    <text evidence="14">Interacts with GRIP1 and GRIP2.</text>
</comment>
<evidence type="ECO:0000256" key="7">
    <source>
        <dbReference type="ARBA" id="ARBA00022782"/>
    </source>
</evidence>
<evidence type="ECO:0000256" key="4">
    <source>
        <dbReference type="ARBA" id="ARBA00022553"/>
    </source>
</evidence>
<organism evidence="21 22">
    <name type="scientific">Conger conger</name>
    <name type="common">Conger eel</name>
    <name type="synonym">Muraena conger</name>
    <dbReference type="NCBI Taxonomy" id="82655"/>
    <lineage>
        <taxon>Eukaryota</taxon>
        <taxon>Metazoa</taxon>
        <taxon>Chordata</taxon>
        <taxon>Craniata</taxon>
        <taxon>Vertebrata</taxon>
        <taxon>Euteleostomi</taxon>
        <taxon>Actinopterygii</taxon>
        <taxon>Neopterygii</taxon>
        <taxon>Teleostei</taxon>
        <taxon>Anguilliformes</taxon>
        <taxon>Congridae</taxon>
        <taxon>Conger</taxon>
    </lineage>
</organism>
<dbReference type="GO" id="GO:0048013">
    <property type="term" value="P:ephrin receptor signaling pathway"/>
    <property type="evidence" value="ECO:0007669"/>
    <property type="project" value="TreeGrafter"/>
</dbReference>
<feature type="compositionally biased region" description="Low complexity" evidence="18">
    <location>
        <begin position="241"/>
        <end position="250"/>
    </location>
</feature>
<dbReference type="EMBL" id="JAFJMO010000005">
    <property type="protein sequence ID" value="KAJ8275426.1"/>
    <property type="molecule type" value="Genomic_DNA"/>
</dbReference>
<evidence type="ECO:0000256" key="14">
    <source>
        <dbReference type="ARBA" id="ARBA00064027"/>
    </source>
</evidence>
<evidence type="ECO:0000256" key="1">
    <source>
        <dbReference type="ARBA" id="ARBA00004479"/>
    </source>
</evidence>
<dbReference type="FunFam" id="2.60.40.420:FF:000019">
    <property type="entry name" value="Putative ephrin-B3"/>
    <property type="match status" value="1"/>
</dbReference>
<dbReference type="GO" id="GO:0007411">
    <property type="term" value="P:axon guidance"/>
    <property type="evidence" value="ECO:0007669"/>
    <property type="project" value="TreeGrafter"/>
</dbReference>
<comment type="function">
    <text evidence="13">Cell surface transmembrane ligand for Eph receptors, a family of receptor tyrosine kinases which are crucial for migration, repulsion and adhesion during neuronal, vascular and epithelial development. Binds promiscuously Eph receptors residing on adjacent cells, leading to contact-dependent bidirectional signaling into neighboring cells. The signaling pathway downstream of the receptor is referred to as forward signaling while the signaling pathway downstream of the ephrin ligand is referred to as reverse signaling. May play a pivotal role in forebrain function. Binds to, and induce the collapse of, commissural axons/growth cones in vitro. May play a role in constraining the orientation of longitudinally projecting axons.</text>
</comment>
<keyword evidence="10 17" id="KW-0472">Membrane</keyword>
<keyword evidence="9 19" id="KW-1133">Transmembrane helix</keyword>
<dbReference type="PANTHER" id="PTHR11304">
    <property type="entry name" value="EPHRIN"/>
    <property type="match status" value="1"/>
</dbReference>
<evidence type="ECO:0000256" key="3">
    <source>
        <dbReference type="ARBA" id="ARBA00022481"/>
    </source>
</evidence>
<evidence type="ECO:0000313" key="22">
    <source>
        <dbReference type="Proteomes" id="UP001152803"/>
    </source>
</evidence>
<keyword evidence="7" id="KW-0221">Differentiation</keyword>
<evidence type="ECO:0000256" key="19">
    <source>
        <dbReference type="SAM" id="Phobius"/>
    </source>
</evidence>
<accession>A0A9Q1DMW6</accession>
<dbReference type="PANTHER" id="PTHR11304:SF34">
    <property type="entry name" value="EPHRIN-B3"/>
    <property type="match status" value="1"/>
</dbReference>
<dbReference type="PROSITE" id="PS01299">
    <property type="entry name" value="EPHRIN_RBD_1"/>
    <property type="match status" value="1"/>
</dbReference>
<keyword evidence="2" id="KW-0217">Developmental protein</keyword>
<keyword evidence="12" id="KW-0325">Glycoprotein</keyword>
<feature type="transmembrane region" description="Helical" evidence="19">
    <location>
        <begin position="21"/>
        <end position="39"/>
    </location>
</feature>
<dbReference type="InterPro" id="IPR031328">
    <property type="entry name" value="Ephrin"/>
</dbReference>
<dbReference type="SUPFAM" id="SSF49503">
    <property type="entry name" value="Cupredoxins"/>
    <property type="match status" value="1"/>
</dbReference>
<evidence type="ECO:0000256" key="2">
    <source>
        <dbReference type="ARBA" id="ARBA00022473"/>
    </source>
</evidence>
<evidence type="ECO:0000313" key="21">
    <source>
        <dbReference type="EMBL" id="KAJ8275426.1"/>
    </source>
</evidence>
<feature type="disulfide bond" evidence="16">
    <location>
        <begin position="71"/>
        <end position="111"/>
    </location>
</feature>
<proteinExistence type="inferred from homology"/>
<dbReference type="PROSITE" id="PS51551">
    <property type="entry name" value="EPHRIN_RBD_2"/>
    <property type="match status" value="1"/>
</dbReference>
<name>A0A9Q1DMW6_CONCO</name>
<evidence type="ECO:0000256" key="11">
    <source>
        <dbReference type="ARBA" id="ARBA00023157"/>
    </source>
</evidence>
<dbReference type="AlphaFoldDB" id="A0A9Q1DMW6"/>
<dbReference type="GO" id="GO:0007267">
    <property type="term" value="P:cell-cell signaling"/>
    <property type="evidence" value="ECO:0007669"/>
    <property type="project" value="UniProtKB-ARBA"/>
</dbReference>
<feature type="disulfide bond" evidence="16">
    <location>
        <begin position="99"/>
        <end position="163"/>
    </location>
</feature>
<evidence type="ECO:0000256" key="15">
    <source>
        <dbReference type="ARBA" id="ARBA00069619"/>
    </source>
</evidence>
<comment type="similarity">
    <text evidence="16 17">Belongs to the ephrin family.</text>
</comment>
<evidence type="ECO:0000256" key="16">
    <source>
        <dbReference type="PROSITE-ProRule" id="PRU00884"/>
    </source>
</evidence>
<evidence type="ECO:0000256" key="5">
    <source>
        <dbReference type="ARBA" id="ARBA00022692"/>
    </source>
</evidence>
<dbReference type="Gene3D" id="2.60.40.420">
    <property type="entry name" value="Cupredoxins - blue copper proteins"/>
    <property type="match status" value="1"/>
</dbReference>
<keyword evidence="5 19" id="KW-0812">Transmembrane</keyword>
<keyword evidence="6" id="KW-0732">Signal</keyword>
<feature type="transmembrane region" description="Helical" evidence="19">
    <location>
        <begin position="202"/>
        <end position="227"/>
    </location>
</feature>
<keyword evidence="3" id="KW-0488">Methylation</keyword>
<evidence type="ECO:0000256" key="12">
    <source>
        <dbReference type="ARBA" id="ARBA00023180"/>
    </source>
</evidence>
<dbReference type="GO" id="GO:0046875">
    <property type="term" value="F:ephrin receptor binding"/>
    <property type="evidence" value="ECO:0007669"/>
    <property type="project" value="TreeGrafter"/>
</dbReference>
<evidence type="ECO:0000259" key="20">
    <source>
        <dbReference type="PROSITE" id="PS51551"/>
    </source>
</evidence>
<comment type="subcellular location">
    <subcellularLocation>
        <location evidence="1">Membrane</location>
        <topology evidence="1">Single-pass type I membrane protein</topology>
    </subcellularLocation>
</comment>
<keyword evidence="22" id="KW-1185">Reference proteome</keyword>
<evidence type="ECO:0000256" key="10">
    <source>
        <dbReference type="ARBA" id="ARBA00023136"/>
    </source>
</evidence>
<sequence>MGEERSDSGVTMARWRGAHGLRILVVFLVGLLGISATNMEPVYWNSLNKRFGDVQGYVLYPQMGDRLDLVCPASGPLAPPLYEFYRLYLVQSPREADRCEVIDDSALLLTCDRPHSDTRFTIKFQEFSPNLWGHEFHTHTDYYIIATSDGTRQGLDSLRGGVCVSRGMKVLLKVGQSPVGNGTHPGNVGGAGGGAMLFSSTVLIAGGVAGLVFLVLLVGVACVVCHWRRSRQAQSRPPPVSLSSLRASGGAAPGNSHASQPSDIIIPRRTSDSAYCPHYEKVSGDYGHPVVSGDYGHPVVSGDYGHPVVSGDCGHPVYIANATPQHPANIYYRV</sequence>
<keyword evidence="11 16" id="KW-1015">Disulfide bond</keyword>
<dbReference type="Pfam" id="PF00812">
    <property type="entry name" value="Ephrin"/>
    <property type="match status" value="1"/>
</dbReference>